<dbReference type="InterPro" id="IPR009009">
    <property type="entry name" value="RlpA-like_DPBB"/>
</dbReference>
<dbReference type="NCBIfam" id="TIGR00413">
    <property type="entry name" value="rlpA"/>
    <property type="match status" value="1"/>
</dbReference>
<proteinExistence type="inferred from homology"/>
<evidence type="ECO:0000256" key="3">
    <source>
        <dbReference type="HAMAP-Rule" id="MF_02071"/>
    </source>
</evidence>
<dbReference type="EMBL" id="SMAO01000006">
    <property type="protein sequence ID" value="TCT20307.1"/>
    <property type="molecule type" value="Genomic_DNA"/>
</dbReference>
<dbReference type="HAMAP" id="MF_02071">
    <property type="entry name" value="RlpA"/>
    <property type="match status" value="1"/>
</dbReference>
<dbReference type="Pfam" id="PF03330">
    <property type="entry name" value="DPBB_1"/>
    <property type="match status" value="1"/>
</dbReference>
<evidence type="ECO:0000256" key="4">
    <source>
        <dbReference type="RuleBase" id="RU003495"/>
    </source>
</evidence>
<keyword evidence="1 3" id="KW-0456">Lyase</keyword>
<dbReference type="SUPFAM" id="SSF50685">
    <property type="entry name" value="Barwin-like endoglucanases"/>
    <property type="match status" value="1"/>
</dbReference>
<dbReference type="PANTHER" id="PTHR34183:SF1">
    <property type="entry name" value="ENDOLYTIC PEPTIDOGLYCAN TRANSGLYCOSYLASE RLPA"/>
    <property type="match status" value="1"/>
</dbReference>
<keyword evidence="2 3" id="KW-0961">Cell wall biogenesis/degradation</keyword>
<dbReference type="Gene3D" id="2.40.40.10">
    <property type="entry name" value="RlpA-like domain"/>
    <property type="match status" value="1"/>
</dbReference>
<gene>
    <name evidence="3" type="primary">rlpA</name>
    <name evidence="6" type="ORF">EDC35_106236</name>
</gene>
<dbReference type="CDD" id="cd22268">
    <property type="entry name" value="DPBB_RlpA-like"/>
    <property type="match status" value="1"/>
</dbReference>
<name>A0A4R3MX21_9GAMM</name>
<dbReference type="OrthoDB" id="9779128at2"/>
<evidence type="ECO:0000313" key="6">
    <source>
        <dbReference type="EMBL" id="TCT20307.1"/>
    </source>
</evidence>
<sequence length="132" mass="14419" precursor="true">MKKTLATAALMIFLLPLGSDTQARDNLRQTQQGIASYYHDSLHGLKTASGQRYNKNRLSAAHKTLPLGTRIKVTDTRTGRSIIVKVNDRGPFVKGRILDLSREAAKELGIIKKGVAKVELKVLNAPPAGRDS</sequence>
<keyword evidence="3" id="KW-0732">Signal</keyword>
<dbReference type="InterPro" id="IPR034718">
    <property type="entry name" value="RlpA"/>
</dbReference>
<evidence type="ECO:0000256" key="1">
    <source>
        <dbReference type="ARBA" id="ARBA00023239"/>
    </source>
</evidence>
<evidence type="ECO:0000259" key="5">
    <source>
        <dbReference type="Pfam" id="PF03330"/>
    </source>
</evidence>
<evidence type="ECO:0000256" key="2">
    <source>
        <dbReference type="ARBA" id="ARBA00023316"/>
    </source>
</evidence>
<organism evidence="6 7">
    <name type="scientific">Thiobaca trueperi</name>
    <dbReference type="NCBI Taxonomy" id="127458"/>
    <lineage>
        <taxon>Bacteria</taxon>
        <taxon>Pseudomonadati</taxon>
        <taxon>Pseudomonadota</taxon>
        <taxon>Gammaproteobacteria</taxon>
        <taxon>Chromatiales</taxon>
        <taxon>Chromatiaceae</taxon>
        <taxon>Thiobaca</taxon>
    </lineage>
</organism>
<keyword evidence="7" id="KW-1185">Reference proteome</keyword>
<reference evidence="6 7" key="1">
    <citation type="submission" date="2019-03" db="EMBL/GenBank/DDBJ databases">
        <title>Genomic Encyclopedia of Type Strains, Phase IV (KMG-IV): sequencing the most valuable type-strain genomes for metagenomic binning, comparative biology and taxonomic classification.</title>
        <authorList>
            <person name="Goeker M."/>
        </authorList>
    </citation>
    <scope>NUCLEOTIDE SEQUENCE [LARGE SCALE GENOMIC DNA]</scope>
    <source>
        <strain evidence="6 7">DSM 13587</strain>
    </source>
</reference>
<dbReference type="RefSeq" id="WP_132977699.1">
    <property type="nucleotide sequence ID" value="NZ_SMAO01000006.1"/>
</dbReference>
<accession>A0A4R3MX21</accession>
<dbReference type="InterPro" id="IPR036908">
    <property type="entry name" value="RlpA-like_sf"/>
</dbReference>
<dbReference type="PANTHER" id="PTHR34183">
    <property type="entry name" value="ENDOLYTIC PEPTIDOGLYCAN TRANSGLYCOSYLASE RLPA"/>
    <property type="match status" value="1"/>
</dbReference>
<comment type="function">
    <text evidence="3">Lytic transglycosylase with a strong preference for naked glycan strands that lack stem peptides.</text>
</comment>
<feature type="domain" description="RlpA-like protein double-psi beta-barrel" evidence="5">
    <location>
        <begin position="30"/>
        <end position="119"/>
    </location>
</feature>
<keyword evidence="6" id="KW-0449">Lipoprotein</keyword>
<feature type="chain" id="PRO_5021048832" description="Endolytic peptidoglycan transglycosylase RlpA" evidence="3">
    <location>
        <begin position="24"/>
        <end position="132"/>
    </location>
</feature>
<dbReference type="GO" id="GO:0071555">
    <property type="term" value="P:cell wall organization"/>
    <property type="evidence" value="ECO:0007669"/>
    <property type="project" value="UniProtKB-KW"/>
</dbReference>
<feature type="signal peptide" evidence="3">
    <location>
        <begin position="1"/>
        <end position="23"/>
    </location>
</feature>
<dbReference type="GO" id="GO:0000270">
    <property type="term" value="P:peptidoglycan metabolic process"/>
    <property type="evidence" value="ECO:0007669"/>
    <property type="project" value="UniProtKB-UniRule"/>
</dbReference>
<dbReference type="EC" id="4.2.2.-" evidence="3"/>
<comment type="caution">
    <text evidence="6">The sequence shown here is derived from an EMBL/GenBank/DDBJ whole genome shotgun (WGS) entry which is preliminary data.</text>
</comment>
<dbReference type="Proteomes" id="UP000295717">
    <property type="component" value="Unassembled WGS sequence"/>
</dbReference>
<comment type="similarity">
    <text evidence="3 4">Belongs to the RlpA family.</text>
</comment>
<dbReference type="GO" id="GO:0008932">
    <property type="term" value="F:lytic endotransglycosylase activity"/>
    <property type="evidence" value="ECO:0007669"/>
    <property type="project" value="UniProtKB-UniRule"/>
</dbReference>
<protein>
    <recommendedName>
        <fullName evidence="3">Endolytic peptidoglycan transglycosylase RlpA</fullName>
        <ecNumber evidence="3">4.2.2.-</ecNumber>
    </recommendedName>
</protein>
<dbReference type="AlphaFoldDB" id="A0A4R3MX21"/>
<evidence type="ECO:0000313" key="7">
    <source>
        <dbReference type="Proteomes" id="UP000295717"/>
    </source>
</evidence>
<dbReference type="InterPro" id="IPR012997">
    <property type="entry name" value="RplA"/>
</dbReference>